<dbReference type="InterPro" id="IPR040799">
    <property type="entry name" value="ComR_TPR"/>
</dbReference>
<dbReference type="InterPro" id="IPR010982">
    <property type="entry name" value="Lambda_DNA-bd_dom_sf"/>
</dbReference>
<evidence type="ECO:0000313" key="3">
    <source>
        <dbReference type="EMBL" id="WYJ90562.1"/>
    </source>
</evidence>
<dbReference type="PANTHER" id="PTHR37038">
    <property type="entry name" value="TRANSCRIPTIONAL REGULATOR-RELATED"/>
    <property type="match status" value="1"/>
</dbReference>
<reference evidence="3" key="2">
    <citation type="submission" date="2017-05" db="EMBL/GenBank/DDBJ databases">
        <authorList>
            <consortium name="The Broad Institute Genomics Platform"/>
            <consortium name="The Broad Institute Genomic Center for Infectious Diseases"/>
            <person name="Earl A."/>
            <person name="Manson A."/>
            <person name="Schwartman J."/>
            <person name="Gilmore M."/>
            <person name="Abouelleil A."/>
            <person name="Cao P."/>
            <person name="Chapman S."/>
            <person name="Cusick C."/>
            <person name="Shea T."/>
            <person name="Young S."/>
            <person name="Neafsey D."/>
            <person name="Nusbaum C."/>
            <person name="Birren B."/>
        </authorList>
    </citation>
    <scope>NUCLEOTIDE SEQUENCE</scope>
    <source>
        <strain evidence="3">9E7_DIV0242</strain>
    </source>
</reference>
<dbReference type="AlphaFoldDB" id="A0A242K4G7"/>
<organism evidence="2">
    <name type="scientific">Candidatus Enterococcus clewellii</name>
    <dbReference type="NCBI Taxonomy" id="1834193"/>
    <lineage>
        <taxon>Bacteria</taxon>
        <taxon>Bacillati</taxon>
        <taxon>Bacillota</taxon>
        <taxon>Bacilli</taxon>
        <taxon>Lactobacillales</taxon>
        <taxon>Enterococcaceae</taxon>
        <taxon>Enterococcus</taxon>
    </lineage>
</organism>
<dbReference type="SUPFAM" id="SSF47413">
    <property type="entry name" value="lambda repressor-like DNA-binding domains"/>
    <property type="match status" value="1"/>
</dbReference>
<dbReference type="Gene3D" id="1.25.40.10">
    <property type="entry name" value="Tetratricopeptide repeat domain"/>
    <property type="match status" value="1"/>
</dbReference>
<dbReference type="CDD" id="cd00093">
    <property type="entry name" value="HTH_XRE"/>
    <property type="match status" value="1"/>
</dbReference>
<dbReference type="OrthoDB" id="2233180at2"/>
<evidence type="ECO:0000313" key="2">
    <source>
        <dbReference type="EMBL" id="OTP14418.1"/>
    </source>
</evidence>
<evidence type="ECO:0000259" key="1">
    <source>
        <dbReference type="PROSITE" id="PS50943"/>
    </source>
</evidence>
<dbReference type="GO" id="GO:0003677">
    <property type="term" value="F:DNA binding"/>
    <property type="evidence" value="ECO:0007669"/>
    <property type="project" value="InterPro"/>
</dbReference>
<sequence length="300" mass="35491">MSIKVELGKKIRKLREERGLSRGELCEGEEELTVRQLARIEVGESLPTLPKLEFIAERLSVSVSFLVDRKYVELPQRYQQLKYKLYRLVTYNEEDRLLKRKRYFNEIYEHYYADLPEEEQLAIDGQQATMEVHLKEETDFGEGILHDYFSQITNKTEYTNNDLLIIELYFHCIHFKNYDDTLFMTLLDHVIDQIAHSIDTTLLLLHKLLLLAASVFMEYDNYDRLKSVVNASNDIMKKSQDFQKKPVINLLEGKYWLFAQKDKIKAQQKYEDGAQCAQLFGDFVLSDKIMAEWVLDLEKF</sequence>
<protein>
    <recommendedName>
        <fullName evidence="1">HTH cro/C1-type domain-containing protein</fullName>
    </recommendedName>
</protein>
<dbReference type="Pfam" id="PF01381">
    <property type="entry name" value="HTH_3"/>
    <property type="match status" value="1"/>
</dbReference>
<dbReference type="SMART" id="SM00530">
    <property type="entry name" value="HTH_XRE"/>
    <property type="match status" value="1"/>
</dbReference>
<reference evidence="2" key="1">
    <citation type="submission" date="2017-05" db="EMBL/GenBank/DDBJ databases">
        <title>The Genome Sequence of Enterococcus sp. 9E7_DIV0242.</title>
        <authorList>
            <consortium name="The Broad Institute Genomics Platform"/>
            <consortium name="The Broad Institute Genomic Center for Infectious Diseases"/>
            <person name="Earl A."/>
            <person name="Manson A."/>
            <person name="Schwartman J."/>
            <person name="Gilmore M."/>
            <person name="Abouelleil A."/>
            <person name="Cao P."/>
            <person name="Chapman S."/>
            <person name="Cusick C."/>
            <person name="Shea T."/>
            <person name="Young S."/>
            <person name="Neafsey D."/>
            <person name="Nusbaum C."/>
            <person name="Birren B."/>
        </authorList>
    </citation>
    <scope>NUCLEOTIDE SEQUENCE [LARGE SCALE GENOMIC DNA]</scope>
    <source>
        <strain evidence="2">9E7_DIV0242</strain>
    </source>
</reference>
<dbReference type="PROSITE" id="PS50943">
    <property type="entry name" value="HTH_CROC1"/>
    <property type="match status" value="1"/>
</dbReference>
<dbReference type="Proteomes" id="UP000195141">
    <property type="component" value="Chromosome"/>
</dbReference>
<gene>
    <name evidence="3" type="ORF">A5888_002319</name>
    <name evidence="2" type="ORF">A5888_002519</name>
</gene>
<dbReference type="Pfam" id="PF18710">
    <property type="entry name" value="ComR_TPR"/>
    <property type="match status" value="1"/>
</dbReference>
<reference evidence="3" key="3">
    <citation type="submission" date="2024-03" db="EMBL/GenBank/DDBJ databases">
        <title>The Genome Sequence of Enterococcus sp. DIV0242b.</title>
        <authorList>
            <consortium name="The Broad Institute Genomics Platform"/>
            <consortium name="The Broad Institute Microbial Omics Core"/>
            <consortium name="The Broad Institute Genomic Center for Infectious Diseases"/>
            <person name="Earl A."/>
            <person name="Manson A."/>
            <person name="Gilmore M."/>
            <person name="Schwartman J."/>
            <person name="Shea T."/>
            <person name="Abouelleil A."/>
            <person name="Cao P."/>
            <person name="Chapman S."/>
            <person name="Cusick C."/>
            <person name="Young S."/>
            <person name="Neafsey D."/>
            <person name="Nusbaum C."/>
            <person name="Birren B."/>
        </authorList>
    </citation>
    <scope>NUCLEOTIDE SEQUENCE</scope>
    <source>
        <strain evidence="3">9E7_DIV0242</strain>
    </source>
</reference>
<name>A0A242K4G7_9ENTE</name>
<dbReference type="InterPro" id="IPR001387">
    <property type="entry name" value="Cro/C1-type_HTH"/>
</dbReference>
<evidence type="ECO:0000313" key="4">
    <source>
        <dbReference type="Proteomes" id="UP000195141"/>
    </source>
</evidence>
<dbReference type="InterPro" id="IPR011990">
    <property type="entry name" value="TPR-like_helical_dom_sf"/>
</dbReference>
<feature type="domain" description="HTH cro/C1-type" evidence="1">
    <location>
        <begin position="11"/>
        <end position="66"/>
    </location>
</feature>
<dbReference type="InterPro" id="IPR053163">
    <property type="entry name" value="HTH-type_regulator_Rgg"/>
</dbReference>
<dbReference type="RefSeq" id="WP_086349570.1">
    <property type="nucleotide sequence ID" value="NZ_CP147247.1"/>
</dbReference>
<keyword evidence="4" id="KW-1185">Reference proteome</keyword>
<accession>A0A242K4G7</accession>
<dbReference type="EMBL" id="CP147247">
    <property type="protein sequence ID" value="WYJ90562.1"/>
    <property type="molecule type" value="Genomic_DNA"/>
</dbReference>
<dbReference type="EMBL" id="NGMM01000004">
    <property type="protein sequence ID" value="OTP14418.1"/>
    <property type="molecule type" value="Genomic_DNA"/>
</dbReference>
<proteinExistence type="predicted"/>